<feature type="compositionally biased region" description="Low complexity" evidence="1">
    <location>
        <begin position="51"/>
        <end position="69"/>
    </location>
</feature>
<reference evidence="3" key="1">
    <citation type="submission" date="2022-11" db="UniProtKB">
        <authorList>
            <consortium name="WormBaseParasite"/>
        </authorList>
    </citation>
    <scope>IDENTIFICATION</scope>
</reference>
<protein>
    <submittedName>
        <fullName evidence="3">Uncharacterized protein</fullName>
    </submittedName>
</protein>
<evidence type="ECO:0000313" key="3">
    <source>
        <dbReference type="WBParaSite" id="PDA_v2.g16006.t1"/>
    </source>
</evidence>
<name>A0A914PEB3_9BILA</name>
<dbReference type="WBParaSite" id="PDA_v2.g16006.t1">
    <property type="protein sequence ID" value="PDA_v2.g16006.t1"/>
    <property type="gene ID" value="PDA_v2.g16006"/>
</dbReference>
<keyword evidence="2" id="KW-1185">Reference proteome</keyword>
<sequence length="149" mass="15904">MSSNSDGSDEDEKENSIHNASKTDGSKLLNEESDDGSNSTSTSFDESGDRANTSAASGGSDNGSSSSTNMVTICQPINVTTADMEKYTFVDFINKKILEESFNGAPFCKLKLPDAFVRKFVIDPQFIAENFKRLNVHVASAASTLGALS</sequence>
<feature type="region of interest" description="Disordered" evidence="1">
    <location>
        <begin position="1"/>
        <end position="69"/>
    </location>
</feature>
<proteinExistence type="predicted"/>
<evidence type="ECO:0000256" key="1">
    <source>
        <dbReference type="SAM" id="MobiDB-lite"/>
    </source>
</evidence>
<accession>A0A914PEB3</accession>
<organism evidence="2 3">
    <name type="scientific">Panagrolaimus davidi</name>
    <dbReference type="NCBI Taxonomy" id="227884"/>
    <lineage>
        <taxon>Eukaryota</taxon>
        <taxon>Metazoa</taxon>
        <taxon>Ecdysozoa</taxon>
        <taxon>Nematoda</taxon>
        <taxon>Chromadorea</taxon>
        <taxon>Rhabditida</taxon>
        <taxon>Tylenchina</taxon>
        <taxon>Panagrolaimomorpha</taxon>
        <taxon>Panagrolaimoidea</taxon>
        <taxon>Panagrolaimidae</taxon>
        <taxon>Panagrolaimus</taxon>
    </lineage>
</organism>
<feature type="compositionally biased region" description="Polar residues" evidence="1">
    <location>
        <begin position="36"/>
        <end position="45"/>
    </location>
</feature>
<dbReference type="Proteomes" id="UP000887578">
    <property type="component" value="Unplaced"/>
</dbReference>
<dbReference type="AlphaFoldDB" id="A0A914PEB3"/>
<evidence type="ECO:0000313" key="2">
    <source>
        <dbReference type="Proteomes" id="UP000887578"/>
    </source>
</evidence>